<proteinExistence type="predicted"/>
<sequence length="97" mass="11018">MEHGQTTTLRKAGCLNLEIEYSVGPNDAKRRKAEHLGYKVKCLSASEVNLTRAQRQHPIVYADKADHAWSYPVAEPHVFFISCRESLFMVELGREVS</sequence>
<comment type="caution">
    <text evidence="1">The sequence shown here is derived from an EMBL/GenBank/DDBJ whole genome shotgun (WGS) entry which is preliminary data.</text>
</comment>
<evidence type="ECO:0000313" key="2">
    <source>
        <dbReference type="Proteomes" id="UP000554235"/>
    </source>
</evidence>
<protein>
    <submittedName>
        <fullName evidence="1">Uncharacterized protein</fullName>
    </submittedName>
</protein>
<dbReference type="Proteomes" id="UP000554235">
    <property type="component" value="Unassembled WGS sequence"/>
</dbReference>
<reference evidence="1 2" key="1">
    <citation type="submission" date="2020-01" db="EMBL/GenBank/DDBJ databases">
        <title>Identification and distribution of gene clusters putatively required for synthesis of sphingolipid metabolism inhibitors in phylogenetically diverse species of the filamentous fungus Fusarium.</title>
        <authorList>
            <person name="Kim H.-S."/>
            <person name="Busman M."/>
            <person name="Brown D.W."/>
            <person name="Divon H."/>
            <person name="Uhlig S."/>
            <person name="Proctor R.H."/>
        </authorList>
    </citation>
    <scope>NUCLEOTIDE SEQUENCE [LARGE SCALE GENOMIC DNA]</scope>
    <source>
        <strain evidence="1 2">NRRL 20459</strain>
    </source>
</reference>
<organism evidence="1 2">
    <name type="scientific">Fusarium albosuccineum</name>
    <dbReference type="NCBI Taxonomy" id="1237068"/>
    <lineage>
        <taxon>Eukaryota</taxon>
        <taxon>Fungi</taxon>
        <taxon>Dikarya</taxon>
        <taxon>Ascomycota</taxon>
        <taxon>Pezizomycotina</taxon>
        <taxon>Sordariomycetes</taxon>
        <taxon>Hypocreomycetidae</taxon>
        <taxon>Hypocreales</taxon>
        <taxon>Nectriaceae</taxon>
        <taxon>Fusarium</taxon>
        <taxon>Fusarium decemcellulare species complex</taxon>
    </lineage>
</organism>
<name>A0A8H4LBS1_9HYPO</name>
<evidence type="ECO:0000313" key="1">
    <source>
        <dbReference type="EMBL" id="KAF4465956.1"/>
    </source>
</evidence>
<gene>
    <name evidence="1" type="ORF">FALBO_7188</name>
</gene>
<dbReference type="EMBL" id="JAADYS010000953">
    <property type="protein sequence ID" value="KAF4465956.1"/>
    <property type="molecule type" value="Genomic_DNA"/>
</dbReference>
<keyword evidence="2" id="KW-1185">Reference proteome</keyword>
<accession>A0A8H4LBS1</accession>
<dbReference type="AlphaFoldDB" id="A0A8H4LBS1"/>